<sequence length="76" mass="8665">MTFTNPVQDRLDKLSDTEAQARRLLDRTLRLAGLRLDHHRPAGAALRLAVCFHRRADQAAAEEDDCVTHLERMDGR</sequence>
<dbReference type="RefSeq" id="WP_196197057.1">
    <property type="nucleotide sequence ID" value="NZ_JADPRT010000013.1"/>
</dbReference>
<gene>
    <name evidence="1" type="ORF">I2501_28160</name>
</gene>
<comment type="caution">
    <text evidence="1">The sequence shown here is derived from an EMBL/GenBank/DDBJ whole genome shotgun (WGS) entry which is preliminary data.</text>
</comment>
<protein>
    <submittedName>
        <fullName evidence="1">Uncharacterized protein</fullName>
    </submittedName>
</protein>
<dbReference type="Proteomes" id="UP000657385">
    <property type="component" value="Unassembled WGS sequence"/>
</dbReference>
<keyword evidence="2" id="KW-1185">Reference proteome</keyword>
<dbReference type="EMBL" id="JADPRT010000013">
    <property type="protein sequence ID" value="MBF9071903.1"/>
    <property type="molecule type" value="Genomic_DNA"/>
</dbReference>
<accession>A0A931BCW7</accession>
<evidence type="ECO:0000313" key="1">
    <source>
        <dbReference type="EMBL" id="MBF9071903.1"/>
    </source>
</evidence>
<dbReference type="AlphaFoldDB" id="A0A931BCW7"/>
<name>A0A931BCW7_9ACTN</name>
<organism evidence="1 2">
    <name type="scientific">Streptacidiphilus fuscans</name>
    <dbReference type="NCBI Taxonomy" id="2789292"/>
    <lineage>
        <taxon>Bacteria</taxon>
        <taxon>Bacillati</taxon>
        <taxon>Actinomycetota</taxon>
        <taxon>Actinomycetes</taxon>
        <taxon>Kitasatosporales</taxon>
        <taxon>Streptomycetaceae</taxon>
        <taxon>Streptacidiphilus</taxon>
    </lineage>
</organism>
<proteinExistence type="predicted"/>
<evidence type="ECO:0000313" key="2">
    <source>
        <dbReference type="Proteomes" id="UP000657385"/>
    </source>
</evidence>
<reference evidence="1" key="1">
    <citation type="submission" date="2020-11" db="EMBL/GenBank/DDBJ databases">
        <title>Isolation and identification of active actinomycetes.</title>
        <authorList>
            <person name="Yu B."/>
        </authorList>
    </citation>
    <scope>NUCLEOTIDE SEQUENCE</scope>
    <source>
        <strain evidence="1">NEAU-YB345</strain>
    </source>
</reference>